<evidence type="ECO:0000256" key="1">
    <source>
        <dbReference type="SAM" id="MobiDB-lite"/>
    </source>
</evidence>
<proteinExistence type="predicted"/>
<keyword evidence="4" id="KW-1185">Reference proteome</keyword>
<feature type="transmembrane region" description="Helical" evidence="2">
    <location>
        <begin position="7"/>
        <end position="26"/>
    </location>
</feature>
<dbReference type="AlphaFoldDB" id="A0A5N7D2H6"/>
<sequence>MMAQRLFVDFFFPFICFLYILFPPLFRCLFYDIYKCFLGGSLFFSTQEVNIDQDDASNEPNVSPGPMSSDPIP</sequence>
<dbReference type="RefSeq" id="XP_031937367.1">
    <property type="nucleotide sequence ID" value="XM_032083082.1"/>
</dbReference>
<keyword evidence="2" id="KW-0812">Transmembrane</keyword>
<protein>
    <submittedName>
        <fullName evidence="3">Uncharacterized protein</fullName>
    </submittedName>
</protein>
<gene>
    <name evidence="3" type="ORF">BDV37DRAFT_258772</name>
</gene>
<accession>A0A5N7D2H6</accession>
<evidence type="ECO:0000313" key="3">
    <source>
        <dbReference type="EMBL" id="KAE8400048.1"/>
    </source>
</evidence>
<reference evidence="3 4" key="1">
    <citation type="submission" date="2019-04" db="EMBL/GenBank/DDBJ databases">
        <authorList>
            <consortium name="DOE Joint Genome Institute"/>
            <person name="Mondo S."/>
            <person name="Kjaerbolling I."/>
            <person name="Vesth T."/>
            <person name="Frisvad J.C."/>
            <person name="Nybo J.L."/>
            <person name="Theobald S."/>
            <person name="Kildgaard S."/>
            <person name="Isbrandt T."/>
            <person name="Kuo A."/>
            <person name="Sato A."/>
            <person name="Lyhne E.K."/>
            <person name="Kogle M.E."/>
            <person name="Wiebenga A."/>
            <person name="Kun R.S."/>
            <person name="Lubbers R.J."/>
            <person name="Makela M.R."/>
            <person name="Barry K."/>
            <person name="Chovatia M."/>
            <person name="Clum A."/>
            <person name="Daum C."/>
            <person name="Haridas S."/>
            <person name="He G."/>
            <person name="LaButti K."/>
            <person name="Lipzen A."/>
            <person name="Riley R."/>
            <person name="Salamov A."/>
            <person name="Simmons B.A."/>
            <person name="Magnuson J.K."/>
            <person name="Henrissat B."/>
            <person name="Mortensen U.H."/>
            <person name="Larsen T.O."/>
            <person name="Devries R.P."/>
            <person name="Grigoriev I.V."/>
            <person name="Machida M."/>
            <person name="Baker S.E."/>
            <person name="Andersen M.R."/>
            <person name="Cantor M.N."/>
            <person name="Hua S.X."/>
        </authorList>
    </citation>
    <scope>NUCLEOTIDE SEQUENCE [LARGE SCALE GENOMIC DNA]</scope>
    <source>
        <strain evidence="3 4">CBS 119388</strain>
    </source>
</reference>
<dbReference type="EMBL" id="ML736822">
    <property type="protein sequence ID" value="KAE8400048.1"/>
    <property type="molecule type" value="Genomic_DNA"/>
</dbReference>
<dbReference type="GeneID" id="43667773"/>
<keyword evidence="2" id="KW-0472">Membrane</keyword>
<dbReference type="Proteomes" id="UP000325579">
    <property type="component" value="Unassembled WGS sequence"/>
</dbReference>
<evidence type="ECO:0000313" key="4">
    <source>
        <dbReference type="Proteomes" id="UP000325579"/>
    </source>
</evidence>
<keyword evidence="2" id="KW-1133">Transmembrane helix</keyword>
<name>A0A5N7D2H6_9EURO</name>
<organism evidence="3 4">
    <name type="scientific">Aspergillus pseudonomiae</name>
    <dbReference type="NCBI Taxonomy" id="1506151"/>
    <lineage>
        <taxon>Eukaryota</taxon>
        <taxon>Fungi</taxon>
        <taxon>Dikarya</taxon>
        <taxon>Ascomycota</taxon>
        <taxon>Pezizomycotina</taxon>
        <taxon>Eurotiomycetes</taxon>
        <taxon>Eurotiomycetidae</taxon>
        <taxon>Eurotiales</taxon>
        <taxon>Aspergillaceae</taxon>
        <taxon>Aspergillus</taxon>
        <taxon>Aspergillus subgen. Circumdati</taxon>
    </lineage>
</organism>
<feature type="region of interest" description="Disordered" evidence="1">
    <location>
        <begin position="54"/>
        <end position="73"/>
    </location>
</feature>
<evidence type="ECO:0000256" key="2">
    <source>
        <dbReference type="SAM" id="Phobius"/>
    </source>
</evidence>